<dbReference type="PANTHER" id="PTHR45826">
    <property type="entry name" value="POLYAMINE TRANSPORTER PUT1"/>
    <property type="match status" value="1"/>
</dbReference>
<feature type="transmembrane region" description="Helical" evidence="9">
    <location>
        <begin position="341"/>
        <end position="361"/>
    </location>
</feature>
<gene>
    <name evidence="10" type="ORF">SEMRO_129_G061510.1</name>
</gene>
<reference evidence="10" key="1">
    <citation type="submission" date="2020-06" db="EMBL/GenBank/DDBJ databases">
        <authorList>
            <consortium name="Plant Systems Biology data submission"/>
        </authorList>
    </citation>
    <scope>NUCLEOTIDE SEQUENCE</scope>
    <source>
        <strain evidence="10">D6</strain>
    </source>
</reference>
<evidence type="ECO:0000256" key="8">
    <source>
        <dbReference type="SAM" id="MobiDB-lite"/>
    </source>
</evidence>
<evidence type="ECO:0000313" key="10">
    <source>
        <dbReference type="EMBL" id="CAB9502159.1"/>
    </source>
</evidence>
<comment type="similarity">
    <text evidence="7">Belongs to the amino acid-polyamine-organocation (APC) superfamily. Polyamine:cation symporter (PHS) (TC 2.A.3.12) family.</text>
</comment>
<feature type="transmembrane region" description="Helical" evidence="9">
    <location>
        <begin position="395"/>
        <end position="413"/>
    </location>
</feature>
<feature type="transmembrane region" description="Helical" evidence="9">
    <location>
        <begin position="457"/>
        <end position="475"/>
    </location>
</feature>
<evidence type="ECO:0000313" key="11">
    <source>
        <dbReference type="Proteomes" id="UP001153069"/>
    </source>
</evidence>
<protein>
    <submittedName>
        <fullName evidence="10">Probable polyamine transporter</fullName>
    </submittedName>
</protein>
<dbReference type="PANTHER" id="PTHR45826:SF2">
    <property type="entry name" value="AMINO ACID TRANSPORTER"/>
    <property type="match status" value="1"/>
</dbReference>
<proteinExistence type="inferred from homology"/>
<comment type="caution">
    <text evidence="10">The sequence shown here is derived from an EMBL/GenBank/DDBJ whole genome shotgun (WGS) entry which is preliminary data.</text>
</comment>
<evidence type="ECO:0000256" key="7">
    <source>
        <dbReference type="ARBA" id="ARBA00024041"/>
    </source>
</evidence>
<comment type="subcellular location">
    <subcellularLocation>
        <location evidence="1">Cell membrane</location>
        <topology evidence="1">Multi-pass membrane protein</topology>
    </subcellularLocation>
</comment>
<dbReference type="InterPro" id="IPR002293">
    <property type="entry name" value="AA/rel_permease1"/>
</dbReference>
<keyword evidence="6 9" id="KW-0472">Membrane</keyword>
<feature type="compositionally biased region" description="Acidic residues" evidence="8">
    <location>
        <begin position="1"/>
        <end position="11"/>
    </location>
</feature>
<evidence type="ECO:0000256" key="6">
    <source>
        <dbReference type="ARBA" id="ARBA00023136"/>
    </source>
</evidence>
<evidence type="ECO:0000256" key="2">
    <source>
        <dbReference type="ARBA" id="ARBA00022448"/>
    </source>
</evidence>
<feature type="transmembrane region" description="Helical" evidence="9">
    <location>
        <begin position="198"/>
        <end position="221"/>
    </location>
</feature>
<organism evidence="10 11">
    <name type="scientific">Seminavis robusta</name>
    <dbReference type="NCBI Taxonomy" id="568900"/>
    <lineage>
        <taxon>Eukaryota</taxon>
        <taxon>Sar</taxon>
        <taxon>Stramenopiles</taxon>
        <taxon>Ochrophyta</taxon>
        <taxon>Bacillariophyta</taxon>
        <taxon>Bacillariophyceae</taxon>
        <taxon>Bacillariophycidae</taxon>
        <taxon>Naviculales</taxon>
        <taxon>Naviculaceae</taxon>
        <taxon>Seminavis</taxon>
    </lineage>
</organism>
<keyword evidence="5 9" id="KW-1133">Transmembrane helix</keyword>
<accession>A0A9N8DLZ2</accession>
<feature type="transmembrane region" description="Helical" evidence="9">
    <location>
        <begin position="174"/>
        <end position="192"/>
    </location>
</feature>
<evidence type="ECO:0000256" key="5">
    <source>
        <dbReference type="ARBA" id="ARBA00022989"/>
    </source>
</evidence>
<feature type="transmembrane region" description="Helical" evidence="9">
    <location>
        <begin position="301"/>
        <end position="321"/>
    </location>
</feature>
<feature type="transmembrane region" description="Helical" evidence="9">
    <location>
        <begin position="80"/>
        <end position="99"/>
    </location>
</feature>
<name>A0A9N8DLZ2_9STRA</name>
<feature type="transmembrane region" description="Helical" evidence="9">
    <location>
        <begin position="56"/>
        <end position="74"/>
    </location>
</feature>
<feature type="transmembrane region" description="Helical" evidence="9">
    <location>
        <begin position="481"/>
        <end position="498"/>
    </location>
</feature>
<dbReference type="GO" id="GO:0005886">
    <property type="term" value="C:plasma membrane"/>
    <property type="evidence" value="ECO:0007669"/>
    <property type="project" value="UniProtKB-SubCell"/>
</dbReference>
<keyword evidence="3" id="KW-1003">Cell membrane</keyword>
<evidence type="ECO:0000256" key="3">
    <source>
        <dbReference type="ARBA" id="ARBA00022475"/>
    </source>
</evidence>
<dbReference type="OrthoDB" id="5982228at2759"/>
<keyword evidence="4 9" id="KW-0812">Transmembrane</keyword>
<dbReference type="GO" id="GO:0015203">
    <property type="term" value="F:polyamine transmembrane transporter activity"/>
    <property type="evidence" value="ECO:0007669"/>
    <property type="project" value="UniProtKB-ARBA"/>
</dbReference>
<evidence type="ECO:0000256" key="1">
    <source>
        <dbReference type="ARBA" id="ARBA00004651"/>
    </source>
</evidence>
<keyword evidence="11" id="KW-1185">Reference proteome</keyword>
<dbReference type="Gene3D" id="1.20.1740.10">
    <property type="entry name" value="Amino acid/polyamine transporter I"/>
    <property type="match status" value="1"/>
</dbReference>
<dbReference type="Proteomes" id="UP001153069">
    <property type="component" value="Unassembled WGS sequence"/>
</dbReference>
<dbReference type="EMBL" id="CAICTM010000128">
    <property type="protein sequence ID" value="CAB9502159.1"/>
    <property type="molecule type" value="Genomic_DNA"/>
</dbReference>
<evidence type="ECO:0000256" key="4">
    <source>
        <dbReference type="ARBA" id="ARBA00022692"/>
    </source>
</evidence>
<dbReference type="Pfam" id="PF13520">
    <property type="entry name" value="AA_permease_2"/>
    <property type="match status" value="1"/>
</dbReference>
<feature type="region of interest" description="Disordered" evidence="8">
    <location>
        <begin position="1"/>
        <end position="52"/>
    </location>
</feature>
<dbReference type="AlphaFoldDB" id="A0A9N8DLZ2"/>
<dbReference type="PIRSF" id="PIRSF006060">
    <property type="entry name" value="AA_transporter"/>
    <property type="match status" value="1"/>
</dbReference>
<sequence length="524" mass="57824">MEEVGTVEIEETQSAPQEALPAAQDNHDDAPSDPNGGNLPQEETTPPMERPPPLKLAPLVVILFYLVSGGPYGTEETVKAAGPFYTLLFCFLTPFIWSLQESQIMAELTCAMPDASGGVVWCETAFGPFAGWLEGTLSNISGMTDNAIYPVLFLDYLIKVLPEGAKEQEHLHPVYRFFLLAFLAVCLSYLNWRGLNLVGNMSIVICIVAMSPFVVMAILAADKIDPARWMVGPSLTAEDYKAISTYDLSGGFFPNATLGGVLLRPFLNNLFWNYNSFDSVGSLSEEVGDSPERIIPRALSWTWFITIFGYLIPLLVAIGASESSQADWEDGYLAQVAHDVVGPWLADWMVFAAFLSNLALFQAELSSDAFSLYGMANKGMLPSALGVRSRHGTPTSAIVFCTIIIIIFSVAHLDQLVEMLNFNYAISLLMEYAAFIKLRIYHPDLPRPYRVPLSTRWCIFFMIPTVGATLMVMAVASYMTLLVGFFSVLLASALYIIFGKQIRENSTTYTEVNQEQSNDLIEIT</sequence>
<keyword evidence="2" id="KW-0813">Transport</keyword>
<dbReference type="InterPro" id="IPR044566">
    <property type="entry name" value="RMV1-like"/>
</dbReference>
<evidence type="ECO:0000256" key="9">
    <source>
        <dbReference type="SAM" id="Phobius"/>
    </source>
</evidence>